<feature type="domain" description="Serine dehydratase beta chain" evidence="13">
    <location>
        <begin position="7"/>
        <end position="159"/>
    </location>
</feature>
<comment type="cofactor">
    <cofactor evidence="1 11">
        <name>[4Fe-4S] cluster</name>
        <dbReference type="ChEBI" id="CHEBI:49883"/>
    </cofactor>
</comment>
<evidence type="ECO:0000256" key="8">
    <source>
        <dbReference type="ARBA" id="ARBA00023014"/>
    </source>
</evidence>
<keyword evidence="7 11" id="KW-0408">Iron</keyword>
<accession>A0A921AW53</accession>
<dbReference type="Pfam" id="PF03315">
    <property type="entry name" value="SDH_beta"/>
    <property type="match status" value="1"/>
</dbReference>
<keyword evidence="6 11" id="KW-0479">Metal-binding</keyword>
<dbReference type="PANTHER" id="PTHR30182:SF1">
    <property type="entry name" value="L-SERINE DEHYDRATASE 1"/>
    <property type="match status" value="1"/>
</dbReference>
<name>A0A921AW53_9BACT</name>
<proteinExistence type="inferred from homology"/>
<evidence type="ECO:0000259" key="12">
    <source>
        <dbReference type="Pfam" id="PF03313"/>
    </source>
</evidence>
<dbReference type="RefSeq" id="WP_304121529.1">
    <property type="nucleotide sequence ID" value="NZ_DYZA01000085.1"/>
</dbReference>
<dbReference type="InterPro" id="IPR005131">
    <property type="entry name" value="Ser_deHydtase_bsu"/>
</dbReference>
<evidence type="ECO:0000256" key="1">
    <source>
        <dbReference type="ARBA" id="ARBA00001966"/>
    </source>
</evidence>
<reference evidence="14" key="1">
    <citation type="journal article" date="2021" name="PeerJ">
        <title>Extensive microbial diversity within the chicken gut microbiome revealed by metagenomics and culture.</title>
        <authorList>
            <person name="Gilroy R."/>
            <person name="Ravi A."/>
            <person name="Getino M."/>
            <person name="Pursley I."/>
            <person name="Horton D.L."/>
            <person name="Alikhan N.F."/>
            <person name="Baker D."/>
            <person name="Gharbi K."/>
            <person name="Hall N."/>
            <person name="Watson M."/>
            <person name="Adriaenssens E.M."/>
            <person name="Foster-Nyarko E."/>
            <person name="Jarju S."/>
            <person name="Secka A."/>
            <person name="Antonio M."/>
            <person name="Oren A."/>
            <person name="Chaudhuri R.R."/>
            <person name="La Ragione R."/>
            <person name="Hildebrand F."/>
            <person name="Pallen M.J."/>
        </authorList>
    </citation>
    <scope>NUCLEOTIDE SEQUENCE</scope>
    <source>
        <strain evidence="14">ChiGjej2B2-19336</strain>
    </source>
</reference>
<evidence type="ECO:0000256" key="2">
    <source>
        <dbReference type="ARBA" id="ARBA00004742"/>
    </source>
</evidence>
<dbReference type="GO" id="GO:0051539">
    <property type="term" value="F:4 iron, 4 sulfur cluster binding"/>
    <property type="evidence" value="ECO:0007669"/>
    <property type="project" value="UniProtKB-UniRule"/>
</dbReference>
<keyword evidence="8 11" id="KW-0411">Iron-sulfur</keyword>
<comment type="caution">
    <text evidence="14">The sequence shown here is derived from an EMBL/GenBank/DDBJ whole genome shotgun (WGS) entry which is preliminary data.</text>
</comment>
<dbReference type="EC" id="4.3.1.17" evidence="11"/>
<dbReference type="Gene3D" id="3.30.1330.90">
    <property type="entry name" value="D-3-phosphoglycerate dehydrogenase, domain 3"/>
    <property type="match status" value="1"/>
</dbReference>
<evidence type="ECO:0000256" key="9">
    <source>
        <dbReference type="ARBA" id="ARBA00023239"/>
    </source>
</evidence>
<dbReference type="Pfam" id="PF03313">
    <property type="entry name" value="SDH_alpha"/>
    <property type="match status" value="1"/>
</dbReference>
<dbReference type="InterPro" id="IPR051318">
    <property type="entry name" value="Fe-S_L-Ser"/>
</dbReference>
<evidence type="ECO:0000256" key="11">
    <source>
        <dbReference type="RuleBase" id="RU366059"/>
    </source>
</evidence>
<feature type="domain" description="Serine dehydratase-like alpha subunit" evidence="12">
    <location>
        <begin position="186"/>
        <end position="449"/>
    </location>
</feature>
<dbReference type="PANTHER" id="PTHR30182">
    <property type="entry name" value="L-SERINE DEHYDRATASE"/>
    <property type="match status" value="1"/>
</dbReference>
<dbReference type="InterPro" id="IPR004644">
    <property type="entry name" value="Fe-S_L-Ser_mono"/>
</dbReference>
<dbReference type="InterPro" id="IPR005130">
    <property type="entry name" value="Ser_deHydtase-like_asu"/>
</dbReference>
<dbReference type="AlphaFoldDB" id="A0A921AW53"/>
<gene>
    <name evidence="14" type="ORF">K8W16_04600</name>
</gene>
<evidence type="ECO:0000313" key="14">
    <source>
        <dbReference type="EMBL" id="HJD96907.1"/>
    </source>
</evidence>
<evidence type="ECO:0000313" key="15">
    <source>
        <dbReference type="Proteomes" id="UP000698963"/>
    </source>
</evidence>
<dbReference type="InterPro" id="IPR029009">
    <property type="entry name" value="ASB_dom_sf"/>
</dbReference>
<sequence>MRPITTSIFSLFKVGPGPSSSHTIGPMTAGRLFSTDCAALPREVLARAARIRVRLFGSLSATGEGHGTDAAVLAGILGVRPEDCPQGFLAKLSSEPSKEYRVELGVGSALVSLSDIVHDAIVHKYSYSNTLLAELHDAQGAVLFEKAYYSVGGGFVQWDGWKAPELGEPVYPYGNMKELRDIVRSHGLNIYEIMLANESAITGASRTSIIDGLNDLLDRMEESVKHGLEGSGYLAGPLKVERKAHMLRERALALQDSPVKFLAGLNAYAFAASEENASGGVIVTAPTCGSAGVMPALVYAMRHDMFIGDRAIREGFLAAAAVGFIAKHNASIAGAEVGCQGEIGVASAMAAAMFTDAQGNPSRYVENAAEVALEHHLGITCDPVGGYVQIPCIERNAMGAVKAFNASLISTGTRPEAHRVSLDAAIAAMAETGREMSHKFKETSMGGLAVSMVTC</sequence>
<comment type="catalytic activity">
    <reaction evidence="10 11">
        <text>L-serine = pyruvate + NH4(+)</text>
        <dbReference type="Rhea" id="RHEA:19169"/>
        <dbReference type="ChEBI" id="CHEBI:15361"/>
        <dbReference type="ChEBI" id="CHEBI:28938"/>
        <dbReference type="ChEBI" id="CHEBI:33384"/>
        <dbReference type="EC" id="4.3.1.17"/>
    </reaction>
</comment>
<evidence type="ECO:0000256" key="4">
    <source>
        <dbReference type="ARBA" id="ARBA00022432"/>
    </source>
</evidence>
<organism evidence="14 15">
    <name type="scientific">Mailhella massiliensis</name>
    <dbReference type="NCBI Taxonomy" id="1903261"/>
    <lineage>
        <taxon>Bacteria</taxon>
        <taxon>Pseudomonadati</taxon>
        <taxon>Thermodesulfobacteriota</taxon>
        <taxon>Desulfovibrionia</taxon>
        <taxon>Desulfovibrionales</taxon>
        <taxon>Desulfovibrionaceae</taxon>
        <taxon>Mailhella</taxon>
    </lineage>
</organism>
<evidence type="ECO:0000256" key="7">
    <source>
        <dbReference type="ARBA" id="ARBA00023004"/>
    </source>
</evidence>
<evidence type="ECO:0000259" key="13">
    <source>
        <dbReference type="Pfam" id="PF03315"/>
    </source>
</evidence>
<keyword evidence="4 11" id="KW-0312">Gluconeogenesis</keyword>
<comment type="similarity">
    <text evidence="3 11">Belongs to the iron-sulfur dependent L-serine dehydratase family.</text>
</comment>
<dbReference type="Proteomes" id="UP000698963">
    <property type="component" value="Unassembled WGS sequence"/>
</dbReference>
<evidence type="ECO:0000256" key="3">
    <source>
        <dbReference type="ARBA" id="ARBA00008636"/>
    </source>
</evidence>
<keyword evidence="9 11" id="KW-0456">Lyase</keyword>
<evidence type="ECO:0000256" key="6">
    <source>
        <dbReference type="ARBA" id="ARBA00022723"/>
    </source>
</evidence>
<dbReference type="NCBIfam" id="TIGR00720">
    <property type="entry name" value="sda_mono"/>
    <property type="match status" value="1"/>
</dbReference>
<keyword evidence="5 11" id="KW-0004">4Fe-4S</keyword>
<dbReference type="GO" id="GO:0006094">
    <property type="term" value="P:gluconeogenesis"/>
    <property type="evidence" value="ECO:0007669"/>
    <property type="project" value="UniProtKB-KW"/>
</dbReference>
<dbReference type="EMBL" id="DYZA01000085">
    <property type="protein sequence ID" value="HJD96907.1"/>
    <property type="molecule type" value="Genomic_DNA"/>
</dbReference>
<protein>
    <recommendedName>
        <fullName evidence="11">L-serine dehydratase</fullName>
        <ecNumber evidence="11">4.3.1.17</ecNumber>
    </recommendedName>
</protein>
<dbReference type="GO" id="GO:0003941">
    <property type="term" value="F:L-serine ammonia-lyase activity"/>
    <property type="evidence" value="ECO:0007669"/>
    <property type="project" value="UniProtKB-UniRule"/>
</dbReference>
<evidence type="ECO:0000256" key="5">
    <source>
        <dbReference type="ARBA" id="ARBA00022485"/>
    </source>
</evidence>
<dbReference type="SUPFAM" id="SSF143548">
    <property type="entry name" value="Serine metabolism enzymes domain"/>
    <property type="match status" value="1"/>
</dbReference>
<dbReference type="GO" id="GO:0046872">
    <property type="term" value="F:metal ion binding"/>
    <property type="evidence" value="ECO:0007669"/>
    <property type="project" value="UniProtKB-KW"/>
</dbReference>
<reference evidence="14" key="2">
    <citation type="submission" date="2021-09" db="EMBL/GenBank/DDBJ databases">
        <authorList>
            <person name="Gilroy R."/>
        </authorList>
    </citation>
    <scope>NUCLEOTIDE SEQUENCE</scope>
    <source>
        <strain evidence="14">ChiGjej2B2-19336</strain>
    </source>
</reference>
<comment type="pathway">
    <text evidence="2">Carbohydrate biosynthesis; gluconeogenesis.</text>
</comment>
<evidence type="ECO:0000256" key="10">
    <source>
        <dbReference type="ARBA" id="ARBA00049406"/>
    </source>
</evidence>